<dbReference type="InterPro" id="IPR000086">
    <property type="entry name" value="NUDIX_hydrolase_dom"/>
</dbReference>
<dbReference type="Proteomes" id="UP000291933">
    <property type="component" value="Unassembled WGS sequence"/>
</dbReference>
<dbReference type="InterPro" id="IPR020084">
    <property type="entry name" value="NUDIX_hydrolase_CS"/>
</dbReference>
<reference evidence="3 4" key="1">
    <citation type="submission" date="2019-01" db="EMBL/GenBank/DDBJ databases">
        <title>Lactibacter flavus gen. nov., sp. nov., a novel bacterium of the family Propionibacteriaceae isolated from raw milk and dairy products.</title>
        <authorList>
            <person name="Huptas C."/>
            <person name="Wenning M."/>
            <person name="Breitenwieser F."/>
            <person name="Doll E."/>
            <person name="Von Neubeck M."/>
            <person name="Busse H.-J."/>
            <person name="Scherer S."/>
        </authorList>
    </citation>
    <scope>NUCLEOTIDE SEQUENCE [LARGE SCALE GENOMIC DNA]</scope>
    <source>
        <strain evidence="3 4">DSM 22130</strain>
    </source>
</reference>
<protein>
    <submittedName>
        <fullName evidence="3">NUDIX hydrolase</fullName>
    </submittedName>
</protein>
<comment type="caution">
    <text evidence="3">The sequence shown here is derived from an EMBL/GenBank/DDBJ whole genome shotgun (WGS) entry which is preliminary data.</text>
</comment>
<dbReference type="PANTHER" id="PTHR21340">
    <property type="entry name" value="DIADENOSINE 5,5-P1,P4-TETRAPHOSPHATE PYROPHOSPHOHYDROLASE MUTT"/>
    <property type="match status" value="1"/>
</dbReference>
<accession>A0A4Q9KKS9</accession>
<dbReference type="Pfam" id="PF00300">
    <property type="entry name" value="His_Phos_1"/>
    <property type="match status" value="1"/>
</dbReference>
<dbReference type="SUPFAM" id="SSF53254">
    <property type="entry name" value="Phosphoglycerate mutase-like"/>
    <property type="match status" value="1"/>
</dbReference>
<dbReference type="InterPro" id="IPR029033">
    <property type="entry name" value="His_PPase_superfam"/>
</dbReference>
<dbReference type="AlphaFoldDB" id="A0A4Q9KKS9"/>
<evidence type="ECO:0000313" key="3">
    <source>
        <dbReference type="EMBL" id="TBT94249.1"/>
    </source>
</evidence>
<organism evidence="3 4">
    <name type="scientific">Propioniciclava tarda</name>
    <dbReference type="NCBI Taxonomy" id="433330"/>
    <lineage>
        <taxon>Bacteria</taxon>
        <taxon>Bacillati</taxon>
        <taxon>Actinomycetota</taxon>
        <taxon>Actinomycetes</taxon>
        <taxon>Propionibacteriales</taxon>
        <taxon>Propionibacteriaceae</taxon>
        <taxon>Propioniciclava</taxon>
    </lineage>
</organism>
<keyword evidence="1 3" id="KW-0378">Hydrolase</keyword>
<evidence type="ECO:0000259" key="2">
    <source>
        <dbReference type="PROSITE" id="PS51462"/>
    </source>
</evidence>
<dbReference type="SUPFAM" id="SSF55811">
    <property type="entry name" value="Nudix"/>
    <property type="match status" value="1"/>
</dbReference>
<evidence type="ECO:0000256" key="1">
    <source>
        <dbReference type="ARBA" id="ARBA00022801"/>
    </source>
</evidence>
<dbReference type="EMBL" id="SDMR01000016">
    <property type="protein sequence ID" value="TBT94249.1"/>
    <property type="molecule type" value="Genomic_DNA"/>
</dbReference>
<dbReference type="PROSITE" id="PS00893">
    <property type="entry name" value="NUDIX_BOX"/>
    <property type="match status" value="1"/>
</dbReference>
<dbReference type="Gene3D" id="3.90.79.10">
    <property type="entry name" value="Nucleoside Triphosphate Pyrophosphohydrolase"/>
    <property type="match status" value="1"/>
</dbReference>
<gene>
    <name evidence="3" type="ORF">ET996_11870</name>
</gene>
<dbReference type="GO" id="GO:0004081">
    <property type="term" value="F:bis(5'-nucleosyl)-tetraphosphatase (asymmetrical) activity"/>
    <property type="evidence" value="ECO:0007669"/>
    <property type="project" value="TreeGrafter"/>
</dbReference>
<dbReference type="CDD" id="cd07040">
    <property type="entry name" value="HP"/>
    <property type="match status" value="1"/>
</dbReference>
<keyword evidence="4" id="KW-1185">Reference proteome</keyword>
<dbReference type="Gene3D" id="3.40.50.1240">
    <property type="entry name" value="Phosphoglycerate mutase-like"/>
    <property type="match status" value="1"/>
</dbReference>
<dbReference type="OrthoDB" id="4287477at2"/>
<dbReference type="InterPro" id="IPR013078">
    <property type="entry name" value="His_Pase_superF_clade-1"/>
</dbReference>
<feature type="domain" description="Nudix hydrolase" evidence="2">
    <location>
        <begin position="4"/>
        <end position="130"/>
    </location>
</feature>
<dbReference type="GO" id="GO:0006167">
    <property type="term" value="P:AMP biosynthetic process"/>
    <property type="evidence" value="ECO:0007669"/>
    <property type="project" value="TreeGrafter"/>
</dbReference>
<dbReference type="GO" id="GO:0006754">
    <property type="term" value="P:ATP biosynthetic process"/>
    <property type="evidence" value="ECO:0007669"/>
    <property type="project" value="TreeGrafter"/>
</dbReference>
<dbReference type="PROSITE" id="PS51462">
    <property type="entry name" value="NUDIX"/>
    <property type="match status" value="1"/>
</dbReference>
<dbReference type="PANTHER" id="PTHR21340:SF0">
    <property type="entry name" value="BIS(5'-NUCLEOSYL)-TETRAPHOSPHATASE [ASYMMETRICAL]"/>
    <property type="match status" value="1"/>
</dbReference>
<dbReference type="CDD" id="cd03673">
    <property type="entry name" value="NUDIX_Ap6A_hydrolase"/>
    <property type="match status" value="1"/>
</dbReference>
<dbReference type="SMART" id="SM00855">
    <property type="entry name" value="PGAM"/>
    <property type="match status" value="1"/>
</dbReference>
<proteinExistence type="predicted"/>
<dbReference type="Pfam" id="PF00293">
    <property type="entry name" value="NUDIX"/>
    <property type="match status" value="1"/>
</dbReference>
<dbReference type="InterPro" id="IPR015797">
    <property type="entry name" value="NUDIX_hydrolase-like_dom_sf"/>
</dbReference>
<sequence length="292" mass="31313">MAGRPISAAGVVALDASEPEPRVLLVHRPAYDDWSLPKGKLHAGEALPACAVREALEETGVRVRLEAPVGDITYPIGSGLKTVHYWRASAIESSPRPPDAEVDKIAWVPVRTALARMSYGDERAMVDKALALPASTAFLIVRHGKAMLRKNWTGRDQARPVDARGRKQSAALVPLLDAYAVGRLDSSTSTRCVQTFKPYAKASGLEVRGWSTLSEELAKGNDKAVTKLMRRLVAEASGARMPTAVCGHRPVLPTMLVALGVEPHPFQTSAVLVTHLDAAGAVVASEFHKPLV</sequence>
<evidence type="ECO:0000313" key="4">
    <source>
        <dbReference type="Proteomes" id="UP000291933"/>
    </source>
</evidence>
<dbReference type="InterPro" id="IPR051325">
    <property type="entry name" value="Nudix_hydrolase_domain"/>
</dbReference>
<dbReference type="RefSeq" id="WP_131172775.1">
    <property type="nucleotide sequence ID" value="NZ_FXTL01000016.1"/>
</dbReference>
<name>A0A4Q9KKS9_PROTD</name>